<name>A0AAX3WIE5_METEX</name>
<feature type="compositionally biased region" description="Polar residues" evidence="1">
    <location>
        <begin position="15"/>
        <end position="26"/>
    </location>
</feature>
<dbReference type="AlphaFoldDB" id="A0AAX3WIE5"/>
<evidence type="ECO:0000313" key="3">
    <source>
        <dbReference type="Proteomes" id="UP001223720"/>
    </source>
</evidence>
<proteinExistence type="predicted"/>
<organism evidence="2 3">
    <name type="scientific">Methylorubrum extorquens</name>
    <name type="common">Methylobacterium dichloromethanicum</name>
    <name type="synonym">Methylobacterium extorquens</name>
    <dbReference type="NCBI Taxonomy" id="408"/>
    <lineage>
        <taxon>Bacteria</taxon>
        <taxon>Pseudomonadati</taxon>
        <taxon>Pseudomonadota</taxon>
        <taxon>Alphaproteobacteria</taxon>
        <taxon>Hyphomicrobiales</taxon>
        <taxon>Methylobacteriaceae</taxon>
        <taxon>Methylorubrum</taxon>
    </lineage>
</organism>
<accession>A0AAX3WIE5</accession>
<evidence type="ECO:0000313" key="2">
    <source>
        <dbReference type="EMBL" id="WHQ70292.1"/>
    </source>
</evidence>
<sequence>MTPQDPFQSPPLYGGNSSMTRANSPPSTRWILAPIRAGINDYVASIEAHAAAVPAEKERLIPYVRSQLRMFQGPSEADTRPPADAR</sequence>
<dbReference type="EMBL" id="CP073633">
    <property type="protein sequence ID" value="WHQ70292.1"/>
    <property type="molecule type" value="Genomic_DNA"/>
</dbReference>
<protein>
    <submittedName>
        <fullName evidence="2">Uncharacterized protein</fullName>
    </submittedName>
</protein>
<evidence type="ECO:0000256" key="1">
    <source>
        <dbReference type="SAM" id="MobiDB-lite"/>
    </source>
</evidence>
<dbReference type="RefSeq" id="WP_283535733.1">
    <property type="nucleotide sequence ID" value="NZ_CP073633.1"/>
</dbReference>
<feature type="region of interest" description="Disordered" evidence="1">
    <location>
        <begin position="1"/>
        <end position="26"/>
    </location>
</feature>
<dbReference type="Proteomes" id="UP001223720">
    <property type="component" value="Chromosome"/>
</dbReference>
<reference evidence="2" key="1">
    <citation type="journal article" date="2022" name="Biotechnol. Bioprocess Eng.">
        <title>Pan-genome Analysis Reveals Comparative Genomic Features of Central Metabolic Pathways in Methylorubrum extorquens.</title>
        <authorList>
            <person name="Lee G.M."/>
            <person name="Scott-Nevros Z.K."/>
            <person name="Lee S.-M."/>
            <person name="Kim D."/>
        </authorList>
    </citation>
    <scope>NUCLEOTIDE SEQUENCE</scope>
    <source>
        <strain evidence="2">ATCC 55366</strain>
    </source>
</reference>
<gene>
    <name evidence="2" type="ORF">KEC54_01090</name>
</gene>